<feature type="domain" description="NAD-dependent epimerase/dehydratase" evidence="1">
    <location>
        <begin position="3"/>
        <end position="215"/>
    </location>
</feature>
<comment type="caution">
    <text evidence="2">The sequence shown here is derived from an EMBL/GenBank/DDBJ whole genome shotgun (WGS) entry which is preliminary data.</text>
</comment>
<keyword evidence="3" id="KW-1185">Reference proteome</keyword>
<dbReference type="InterPro" id="IPR051207">
    <property type="entry name" value="ComplexI_NDUFA9_subunit"/>
</dbReference>
<dbReference type="Proteomes" id="UP000290849">
    <property type="component" value="Unassembled WGS sequence"/>
</dbReference>
<reference evidence="2 3" key="1">
    <citation type="journal article" date="2017" name="Int. J. Syst. Evol. Microbiol.">
        <title>Achromobacter aloeverae sp. nov., isolated from the root of Aloe vera (L.) Burm.f.</title>
        <authorList>
            <person name="Kuncharoen N."/>
            <person name="Muramatsu Y."/>
            <person name="Shibata C."/>
            <person name="Kamakura Y."/>
            <person name="Nakagawa Y."/>
            <person name="Tanasupawat S."/>
        </authorList>
    </citation>
    <scope>NUCLEOTIDE SEQUENCE [LARGE SCALE GENOMIC DNA]</scope>
    <source>
        <strain evidence="2 3">AVA-1</strain>
    </source>
</reference>
<dbReference type="AlphaFoldDB" id="A0A4Q1HCA1"/>
<sequence>MRILILGGTGFVGRHLAAALAKAGHEVRVPTRGYAHGRDLLVLPTVTLFQADIHDDATLDRLVQGCDAVVNLVGILHGDRGKPYGAAFARAHVTLPQRAAASCRRQGVRRFVQMSALGADSAGPSMYLRSKGDGEAAVRQAWADTEPAWTLVRPSVIFGADDNFTNLFARLARIFPVLPLAGAQARVQPVHVEDVAAAIAAMVANPHAAGRTYELAGPQVYTLGEVAALCARWSGHPRPVCRMPDGLGRLQAGFLAMLPGTPLMTPDNLDSLRADNVASGPMAPELGVVPASMDAVVPGYLGRRAGAYF</sequence>
<dbReference type="OrthoDB" id="5292533at2"/>
<dbReference type="EMBL" id="PYAL01000010">
    <property type="protein sequence ID" value="RXN83278.1"/>
    <property type="molecule type" value="Genomic_DNA"/>
</dbReference>
<dbReference type="SUPFAM" id="SSF51735">
    <property type="entry name" value="NAD(P)-binding Rossmann-fold domains"/>
    <property type="match status" value="1"/>
</dbReference>
<gene>
    <name evidence="2" type="ORF">C7R54_27720</name>
</gene>
<dbReference type="InterPro" id="IPR001509">
    <property type="entry name" value="Epimerase_deHydtase"/>
</dbReference>
<proteinExistence type="predicted"/>
<dbReference type="CDD" id="cd05271">
    <property type="entry name" value="NDUFA9_like_SDR_a"/>
    <property type="match status" value="1"/>
</dbReference>
<dbReference type="Pfam" id="PF01370">
    <property type="entry name" value="Epimerase"/>
    <property type="match status" value="1"/>
</dbReference>
<evidence type="ECO:0000313" key="3">
    <source>
        <dbReference type="Proteomes" id="UP000290849"/>
    </source>
</evidence>
<dbReference type="RefSeq" id="WP_129154170.1">
    <property type="nucleotide sequence ID" value="NZ_JBHSDO010000003.1"/>
</dbReference>
<protein>
    <submittedName>
        <fullName evidence="2">NAD-dependent dehydratase</fullName>
    </submittedName>
</protein>
<evidence type="ECO:0000313" key="2">
    <source>
        <dbReference type="EMBL" id="RXN83278.1"/>
    </source>
</evidence>
<dbReference type="PANTHER" id="PTHR12126:SF11">
    <property type="entry name" value="NADH DEHYDROGENASE [UBIQUINONE] 1 ALPHA SUBCOMPLEX SUBUNIT 9, MITOCHONDRIAL"/>
    <property type="match status" value="1"/>
</dbReference>
<dbReference type="InterPro" id="IPR036291">
    <property type="entry name" value="NAD(P)-bd_dom_sf"/>
</dbReference>
<dbReference type="PANTHER" id="PTHR12126">
    <property type="entry name" value="NADH-UBIQUINONE OXIDOREDUCTASE 39 KDA SUBUNIT-RELATED"/>
    <property type="match status" value="1"/>
</dbReference>
<dbReference type="Gene3D" id="3.40.50.720">
    <property type="entry name" value="NAD(P)-binding Rossmann-like Domain"/>
    <property type="match status" value="1"/>
</dbReference>
<accession>A0A4Q1HCA1</accession>
<evidence type="ECO:0000259" key="1">
    <source>
        <dbReference type="Pfam" id="PF01370"/>
    </source>
</evidence>
<name>A0A4Q1HCA1_9BURK</name>
<dbReference type="GO" id="GO:0044877">
    <property type="term" value="F:protein-containing complex binding"/>
    <property type="evidence" value="ECO:0007669"/>
    <property type="project" value="TreeGrafter"/>
</dbReference>
<organism evidence="2 3">
    <name type="scientific">Achromobacter aloeverae</name>
    <dbReference type="NCBI Taxonomy" id="1750518"/>
    <lineage>
        <taxon>Bacteria</taxon>
        <taxon>Pseudomonadati</taxon>
        <taxon>Pseudomonadota</taxon>
        <taxon>Betaproteobacteria</taxon>
        <taxon>Burkholderiales</taxon>
        <taxon>Alcaligenaceae</taxon>
        <taxon>Achromobacter</taxon>
    </lineage>
</organism>